<comment type="caution">
    <text evidence="3">The sequence shown here is derived from an EMBL/GenBank/DDBJ whole genome shotgun (WGS) entry which is preliminary data.</text>
</comment>
<dbReference type="Gene3D" id="1.20.5.170">
    <property type="match status" value="2"/>
</dbReference>
<proteinExistence type="predicted"/>
<evidence type="ECO:0000313" key="3">
    <source>
        <dbReference type="EMBL" id="MCC4622726.1"/>
    </source>
</evidence>
<gene>
    <name evidence="3" type="ORF">LL965_22835</name>
</gene>
<dbReference type="InterPro" id="IPR008635">
    <property type="entry name" value="Coiled_stalk_dom"/>
</dbReference>
<dbReference type="RefSeq" id="WP_029220714.1">
    <property type="nucleotide sequence ID" value="NZ_CAWLZN010000001.1"/>
</dbReference>
<keyword evidence="4" id="KW-1185">Reference proteome</keyword>
<feature type="domain" description="Trimeric autotransporter adhesin YadA-like stalk" evidence="2">
    <location>
        <begin position="161"/>
        <end position="195"/>
    </location>
</feature>
<evidence type="ECO:0000313" key="4">
    <source>
        <dbReference type="Proteomes" id="UP001199206"/>
    </source>
</evidence>
<organism evidence="3 4">
    <name type="scientific">Xanthomonas cassavae CFBP 4642</name>
    <dbReference type="NCBI Taxonomy" id="1219375"/>
    <lineage>
        <taxon>Bacteria</taxon>
        <taxon>Pseudomonadati</taxon>
        <taxon>Pseudomonadota</taxon>
        <taxon>Gammaproteobacteria</taxon>
        <taxon>Lysobacterales</taxon>
        <taxon>Lysobacteraceae</taxon>
        <taxon>Xanthomonas</taxon>
    </lineage>
</organism>
<protein>
    <recommendedName>
        <fullName evidence="2">Trimeric autotransporter adhesin YadA-like stalk domain-containing protein</fullName>
    </recommendedName>
</protein>
<evidence type="ECO:0000259" key="2">
    <source>
        <dbReference type="Pfam" id="PF05662"/>
    </source>
</evidence>
<dbReference type="EMBL" id="JAJGQJ010000165">
    <property type="protein sequence ID" value="MCC4622726.1"/>
    <property type="molecule type" value="Genomic_DNA"/>
</dbReference>
<evidence type="ECO:0000256" key="1">
    <source>
        <dbReference type="SAM" id="MobiDB-lite"/>
    </source>
</evidence>
<sequence length="211" mass="21100">MDRNFTVPSVKSQKFSNGTTGVVQRGNSTTAEDALVLTSSSGSAASPGAAQKLSNLAAGSVGSGSTDAITGGQLYIQQQSVNSYLGGGANIASNIAPSYTIQKNVYNDVGSAFTALDNKLTDLSGSVTSGGSGVVQRAEASNTLVLTESGGSVADPGSTQRLSNLSAGAVSASSTDAINGAQLFAINQQLSETNESLLAMQDGLARATLIK</sequence>
<dbReference type="Pfam" id="PF05662">
    <property type="entry name" value="YadA_stalk"/>
    <property type="match status" value="2"/>
</dbReference>
<reference evidence="3 4" key="1">
    <citation type="submission" date="2021-10" db="EMBL/GenBank/DDBJ databases">
        <title>Genome sequencing of Xanthomonas strains from NCPPB.</title>
        <authorList>
            <person name="Hussein R."/>
            <person name="Harrison J."/>
            <person name="Studholme D.J."/>
            <person name="Vicente J."/>
            <person name="Grant M."/>
        </authorList>
    </citation>
    <scope>NUCLEOTIDE SEQUENCE [LARGE SCALE GENOMIC DNA]</scope>
    <source>
        <strain evidence="3 4">NCPPB 101</strain>
    </source>
</reference>
<feature type="domain" description="Trimeric autotransporter adhesin YadA-like stalk" evidence="2">
    <location>
        <begin position="52"/>
        <end position="95"/>
    </location>
</feature>
<dbReference type="Proteomes" id="UP001199206">
    <property type="component" value="Unassembled WGS sequence"/>
</dbReference>
<accession>A0ABS8HKJ9</accession>
<feature type="region of interest" description="Disordered" evidence="1">
    <location>
        <begin position="1"/>
        <end position="27"/>
    </location>
</feature>
<name>A0ABS8HKJ9_9XANT</name>